<sequence>MTPTFSTWDRPTLDKFALEAYLRLREQQDQLEQLRGDLKDAIEAYRAVMRETAPSHRFGV</sequence>
<feature type="coiled-coil region" evidence="1">
    <location>
        <begin position="17"/>
        <end position="51"/>
    </location>
</feature>
<evidence type="ECO:0000256" key="1">
    <source>
        <dbReference type="SAM" id="Coils"/>
    </source>
</evidence>
<gene>
    <name evidence="3" type="ORF">UFOVP1108_29</name>
    <name evidence="4" type="ORF">UFOVP1377_33</name>
    <name evidence="5" type="ORF">UFOVP1472_18</name>
    <name evidence="6" type="ORF">UFOVP1559_20</name>
    <name evidence="2" type="ORF">UFOVP604_29</name>
</gene>
<evidence type="ECO:0000313" key="6">
    <source>
        <dbReference type="EMBL" id="CAB5229914.1"/>
    </source>
</evidence>
<evidence type="ECO:0000313" key="4">
    <source>
        <dbReference type="EMBL" id="CAB4202586.1"/>
    </source>
</evidence>
<reference evidence="4" key="1">
    <citation type="submission" date="2020-05" db="EMBL/GenBank/DDBJ databases">
        <authorList>
            <person name="Chiriac C."/>
            <person name="Salcher M."/>
            <person name="Ghai R."/>
            <person name="Kavagutti S V."/>
        </authorList>
    </citation>
    <scope>NUCLEOTIDE SEQUENCE</scope>
</reference>
<dbReference type="EMBL" id="LR797426">
    <property type="protein sequence ID" value="CAB4215524.1"/>
    <property type="molecule type" value="Genomic_DNA"/>
</dbReference>
<keyword evidence="1" id="KW-0175">Coiled coil</keyword>
<dbReference type="EMBL" id="LR796580">
    <property type="protein sequence ID" value="CAB4152820.1"/>
    <property type="molecule type" value="Genomic_DNA"/>
</dbReference>
<proteinExistence type="predicted"/>
<evidence type="ECO:0000313" key="2">
    <source>
        <dbReference type="EMBL" id="CAB4152820.1"/>
    </source>
</evidence>
<organism evidence="4">
    <name type="scientific">uncultured Caudovirales phage</name>
    <dbReference type="NCBI Taxonomy" id="2100421"/>
    <lineage>
        <taxon>Viruses</taxon>
        <taxon>Duplodnaviria</taxon>
        <taxon>Heunggongvirae</taxon>
        <taxon>Uroviricota</taxon>
        <taxon>Caudoviricetes</taxon>
        <taxon>Peduoviridae</taxon>
        <taxon>Maltschvirus</taxon>
        <taxon>Maltschvirus maltsch</taxon>
    </lineage>
</organism>
<evidence type="ECO:0000313" key="3">
    <source>
        <dbReference type="EMBL" id="CAB4184018.1"/>
    </source>
</evidence>
<evidence type="ECO:0000313" key="5">
    <source>
        <dbReference type="EMBL" id="CAB4215524.1"/>
    </source>
</evidence>
<accession>A0A6J5S4P8</accession>
<protein>
    <submittedName>
        <fullName evidence="4">Uncharacterized protein</fullName>
    </submittedName>
</protein>
<dbReference type="EMBL" id="LR797320">
    <property type="protein sequence ID" value="CAB4202586.1"/>
    <property type="molecule type" value="Genomic_DNA"/>
</dbReference>
<dbReference type="EMBL" id="LR797051">
    <property type="protein sequence ID" value="CAB4184018.1"/>
    <property type="molecule type" value="Genomic_DNA"/>
</dbReference>
<name>A0A6J5S4P8_9CAUD</name>
<dbReference type="EMBL" id="LR798412">
    <property type="protein sequence ID" value="CAB5229914.1"/>
    <property type="molecule type" value="Genomic_DNA"/>
</dbReference>